<name>A0A7W8ECV4_9ACTN</name>
<keyword evidence="4" id="KW-1185">Reference proteome</keyword>
<comment type="caution">
    <text evidence="3">The sequence shown here is derived from an EMBL/GenBank/DDBJ whole genome shotgun (WGS) entry which is preliminary data.</text>
</comment>
<dbReference type="Gene3D" id="3.30.1310.10">
    <property type="entry name" value="Nucleoid-associated protein YbaB-like domain"/>
    <property type="match status" value="1"/>
</dbReference>
<dbReference type="SUPFAM" id="SSF82607">
    <property type="entry name" value="YbaB-like"/>
    <property type="match status" value="1"/>
</dbReference>
<gene>
    <name evidence="3" type="ORF">HNR40_000320</name>
</gene>
<dbReference type="GO" id="GO:0003677">
    <property type="term" value="F:DNA binding"/>
    <property type="evidence" value="ECO:0007669"/>
    <property type="project" value="UniProtKB-KW"/>
</dbReference>
<feature type="region of interest" description="Disordered" evidence="2">
    <location>
        <begin position="116"/>
        <end position="140"/>
    </location>
</feature>
<feature type="coiled-coil region" evidence="1">
    <location>
        <begin position="53"/>
        <end position="91"/>
    </location>
</feature>
<dbReference type="EMBL" id="JACHIN010000001">
    <property type="protein sequence ID" value="MBB5074874.1"/>
    <property type="molecule type" value="Genomic_DNA"/>
</dbReference>
<evidence type="ECO:0000256" key="1">
    <source>
        <dbReference type="SAM" id="Coils"/>
    </source>
</evidence>
<protein>
    <submittedName>
        <fullName evidence="3">DNA-binding protein YbaB</fullName>
    </submittedName>
</protein>
<reference evidence="3 4" key="1">
    <citation type="submission" date="2020-08" db="EMBL/GenBank/DDBJ databases">
        <title>Genomic Encyclopedia of Type Strains, Phase IV (KMG-IV): sequencing the most valuable type-strain genomes for metagenomic binning, comparative biology and taxonomic classification.</title>
        <authorList>
            <person name="Goeker M."/>
        </authorList>
    </citation>
    <scope>NUCLEOTIDE SEQUENCE [LARGE SCALE GENOMIC DNA]</scope>
    <source>
        <strain evidence="3 4">DSM 45385</strain>
    </source>
</reference>
<dbReference type="Proteomes" id="UP000568380">
    <property type="component" value="Unassembled WGS sequence"/>
</dbReference>
<organism evidence="3 4">
    <name type="scientific">Nonomuraea endophytica</name>
    <dbReference type="NCBI Taxonomy" id="714136"/>
    <lineage>
        <taxon>Bacteria</taxon>
        <taxon>Bacillati</taxon>
        <taxon>Actinomycetota</taxon>
        <taxon>Actinomycetes</taxon>
        <taxon>Streptosporangiales</taxon>
        <taxon>Streptosporangiaceae</taxon>
        <taxon>Nonomuraea</taxon>
    </lineage>
</organism>
<dbReference type="Pfam" id="PF02575">
    <property type="entry name" value="YbaB_DNA_bd"/>
    <property type="match status" value="1"/>
</dbReference>
<evidence type="ECO:0000256" key="2">
    <source>
        <dbReference type="SAM" id="MobiDB-lite"/>
    </source>
</evidence>
<evidence type="ECO:0000313" key="4">
    <source>
        <dbReference type="Proteomes" id="UP000568380"/>
    </source>
</evidence>
<dbReference type="InterPro" id="IPR036894">
    <property type="entry name" value="YbaB-like_sf"/>
</dbReference>
<proteinExistence type="predicted"/>
<evidence type="ECO:0000313" key="3">
    <source>
        <dbReference type="EMBL" id="MBB5074874.1"/>
    </source>
</evidence>
<keyword evidence="1" id="KW-0175">Coiled coil</keyword>
<keyword evidence="3" id="KW-0238">DNA-binding</keyword>
<dbReference type="RefSeq" id="WP_184957851.1">
    <property type="nucleotide sequence ID" value="NZ_JACHIN010000001.1"/>
</dbReference>
<accession>A0A7W8ECV4</accession>
<sequence length="140" mass="15715">MEYSEHDLDDLVRASERGMRELLDAMEGLKDTSGTGESRSGMISAAVGHDGRIRKLKIEARAMRLDSAELAEQVVEAVTAAQDDLDRATRALLPPGENADPADIMRQFEDLQDGFARESDARVDRLQRMRTRDHDGRFDR</sequence>
<dbReference type="InterPro" id="IPR004401">
    <property type="entry name" value="YbaB/EbfC"/>
</dbReference>
<dbReference type="AlphaFoldDB" id="A0A7W8ECV4"/>